<dbReference type="InterPro" id="IPR011009">
    <property type="entry name" value="Kinase-like_dom_sf"/>
</dbReference>
<evidence type="ECO:0000313" key="4">
    <source>
        <dbReference type="Proteomes" id="UP001589709"/>
    </source>
</evidence>
<dbReference type="SUPFAM" id="SSF56112">
    <property type="entry name" value="Protein kinase-like (PK-like)"/>
    <property type="match status" value="2"/>
</dbReference>
<evidence type="ECO:0000313" key="3">
    <source>
        <dbReference type="EMBL" id="MFB9465673.1"/>
    </source>
</evidence>
<protein>
    <recommendedName>
        <fullName evidence="2">Protein kinase domain-containing protein</fullName>
    </recommendedName>
</protein>
<organism evidence="3 4">
    <name type="scientific">Streptomyces cinereospinus</name>
    <dbReference type="NCBI Taxonomy" id="285561"/>
    <lineage>
        <taxon>Bacteria</taxon>
        <taxon>Bacillati</taxon>
        <taxon>Actinomycetota</taxon>
        <taxon>Actinomycetes</taxon>
        <taxon>Kitasatosporales</taxon>
        <taxon>Streptomycetaceae</taxon>
        <taxon>Streptomyces</taxon>
    </lineage>
</organism>
<name>A0ABV5N5V3_9ACTN</name>
<feature type="domain" description="Protein kinase" evidence="2">
    <location>
        <begin position="15"/>
        <end position="297"/>
    </location>
</feature>
<dbReference type="InterPro" id="IPR000719">
    <property type="entry name" value="Prot_kinase_dom"/>
</dbReference>
<feature type="compositionally biased region" description="Pro residues" evidence="1">
    <location>
        <begin position="300"/>
        <end position="336"/>
    </location>
</feature>
<accession>A0ABV5N5V3</accession>
<dbReference type="RefSeq" id="WP_381348503.1">
    <property type="nucleotide sequence ID" value="NZ_JBHMCY010000051.1"/>
</dbReference>
<dbReference type="Gene3D" id="1.10.510.10">
    <property type="entry name" value="Transferase(Phosphotransferase) domain 1"/>
    <property type="match status" value="1"/>
</dbReference>
<sequence>MMTTVSWVRPDQLGDYTAHGLGSGGQGRVYAVPSPPGRFQGEYLAYKEYLPALAYDADVLHDMVVLRDLLSPSDRALLDNRLTWPCAMVYTGRPPERLPPSRNAGMRVVGFLMPRVAPSYELHSASLSEVKLQALEFLLNDDGYAARIGLDVGDPQRLALLLDLARTLDRLHHNQVTVGDLSPKNILFTLAGPPKCLLIDCDSMRYRGRDVMRQVETTGWEVPEPAKATTASDCWKFALVAARIFNRDHDSTDLAPLRAVSTGLAGLASRGHTRDPARRPAMAEWLTALDLAQHRMRQRPAPPPAAGPYRPPRQPPPPDPVPGPVPLPLQTPPRRPPAASGADGGGPGKVLVALLLVIAAIWAAVQYGPELVAALSSASEPATDSSSVRAAPGTGGTDGSKDPAGPETEPEYVAEAPGASVDYSQVADDPRAPDVAGLFARFYGAINNRDYDEALGHYDPGTATVDLDSTASRRKWKEVMATTRESGIALTAVHDAGDLTLATVSFRSHQDPGYGPAGDENGTCTDWTVTYQLTGTDGYRIFKAPEEGVSHSPC</sequence>
<proteinExistence type="predicted"/>
<comment type="caution">
    <text evidence="3">The sequence shown here is derived from an EMBL/GenBank/DDBJ whole genome shotgun (WGS) entry which is preliminary data.</text>
</comment>
<evidence type="ECO:0000259" key="2">
    <source>
        <dbReference type="PROSITE" id="PS50011"/>
    </source>
</evidence>
<reference evidence="3 4" key="1">
    <citation type="submission" date="2024-09" db="EMBL/GenBank/DDBJ databases">
        <authorList>
            <person name="Sun Q."/>
            <person name="Mori K."/>
        </authorList>
    </citation>
    <scope>NUCLEOTIDE SEQUENCE [LARGE SCALE GENOMIC DNA]</scope>
    <source>
        <strain evidence="3 4">JCM 6917</strain>
    </source>
</reference>
<dbReference type="InterPro" id="IPR032710">
    <property type="entry name" value="NTF2-like_dom_sf"/>
</dbReference>
<feature type="region of interest" description="Disordered" evidence="1">
    <location>
        <begin position="379"/>
        <end position="413"/>
    </location>
</feature>
<dbReference type="Proteomes" id="UP001589709">
    <property type="component" value="Unassembled WGS sequence"/>
</dbReference>
<keyword evidence="4" id="KW-1185">Reference proteome</keyword>
<dbReference type="PROSITE" id="PS50011">
    <property type="entry name" value="PROTEIN_KINASE_DOM"/>
    <property type="match status" value="1"/>
</dbReference>
<evidence type="ECO:0000256" key="1">
    <source>
        <dbReference type="SAM" id="MobiDB-lite"/>
    </source>
</evidence>
<feature type="region of interest" description="Disordered" evidence="1">
    <location>
        <begin position="296"/>
        <end position="344"/>
    </location>
</feature>
<dbReference type="SUPFAM" id="SSF54427">
    <property type="entry name" value="NTF2-like"/>
    <property type="match status" value="1"/>
</dbReference>
<dbReference type="EMBL" id="JBHMCY010000051">
    <property type="protein sequence ID" value="MFB9465673.1"/>
    <property type="molecule type" value="Genomic_DNA"/>
</dbReference>
<gene>
    <name evidence="3" type="ORF">ACFF45_23935</name>
</gene>